<keyword evidence="2" id="KW-1185">Reference proteome</keyword>
<dbReference type="Gene3D" id="6.10.280.50">
    <property type="match status" value="1"/>
</dbReference>
<dbReference type="AlphaFoldDB" id="A0A370U6R5"/>
<proteinExistence type="predicted"/>
<organism evidence="1 2">
    <name type="scientific">Marinomonas piezotolerans</name>
    <dbReference type="NCBI Taxonomy" id="2213058"/>
    <lineage>
        <taxon>Bacteria</taxon>
        <taxon>Pseudomonadati</taxon>
        <taxon>Pseudomonadota</taxon>
        <taxon>Gammaproteobacteria</taxon>
        <taxon>Oceanospirillales</taxon>
        <taxon>Oceanospirillaceae</taxon>
        <taxon>Marinomonas</taxon>
    </lineage>
</organism>
<dbReference type="InterPro" id="IPR038444">
    <property type="entry name" value="DUF465_sf"/>
</dbReference>
<dbReference type="Proteomes" id="UP000254326">
    <property type="component" value="Unassembled WGS sequence"/>
</dbReference>
<dbReference type="EMBL" id="QKRA01000007">
    <property type="protein sequence ID" value="RDL43470.1"/>
    <property type="molecule type" value="Genomic_DNA"/>
</dbReference>
<evidence type="ECO:0000313" key="1">
    <source>
        <dbReference type="EMBL" id="RDL43470.1"/>
    </source>
</evidence>
<reference evidence="1 2" key="1">
    <citation type="submission" date="2018-06" db="EMBL/GenBank/DDBJ databases">
        <title>Marinomonas sp. YLB-05 draft genome sequence.</title>
        <authorList>
            <person name="Yu L."/>
            <person name="Tang X."/>
        </authorList>
    </citation>
    <scope>NUCLEOTIDE SEQUENCE [LARGE SCALE GENOMIC DNA]</scope>
    <source>
        <strain evidence="1 2">YLB-05</strain>
    </source>
</reference>
<dbReference type="RefSeq" id="WP_115468798.1">
    <property type="nucleotide sequence ID" value="NZ_QKRA01000007.1"/>
</dbReference>
<accession>A0A370U6R5</accession>
<comment type="caution">
    <text evidence="1">The sequence shown here is derived from an EMBL/GenBank/DDBJ whole genome shotgun (WGS) entry which is preliminary data.</text>
</comment>
<protein>
    <submittedName>
        <fullName evidence="1">GTP-binding protein</fullName>
    </submittedName>
</protein>
<sequence length="88" mass="10581">MLQDNHSLVNELPEYREQIHTLKMNNAHFRRLFDEYHHLNSEIENMEQEIILASTFEEEEFKKRRLHLKDALLEMLRLESNQSVASAS</sequence>
<dbReference type="OrthoDB" id="1263265at2"/>
<evidence type="ECO:0000313" key="2">
    <source>
        <dbReference type="Proteomes" id="UP000254326"/>
    </source>
</evidence>
<gene>
    <name evidence="1" type="ORF">DN730_14130</name>
</gene>
<dbReference type="Pfam" id="PF04325">
    <property type="entry name" value="DUF465"/>
    <property type="match status" value="1"/>
</dbReference>
<name>A0A370U6R5_9GAMM</name>
<dbReference type="InterPro" id="IPR007420">
    <property type="entry name" value="DUF465"/>
</dbReference>